<dbReference type="Proteomes" id="UP000291469">
    <property type="component" value="Chromosome"/>
</dbReference>
<feature type="region of interest" description="Disordered" evidence="1">
    <location>
        <begin position="1"/>
        <end position="98"/>
    </location>
</feature>
<evidence type="ECO:0000313" key="5">
    <source>
        <dbReference type="Proteomes" id="UP000291469"/>
    </source>
</evidence>
<dbReference type="OrthoDB" id="863206at2"/>
<feature type="compositionally biased region" description="Basic and acidic residues" evidence="1">
    <location>
        <begin position="79"/>
        <end position="98"/>
    </location>
</feature>
<keyword evidence="5" id="KW-1185">Reference proteome</keyword>
<organism evidence="4 5">
    <name type="scientific">Egibacter rhizosphaerae</name>
    <dbReference type="NCBI Taxonomy" id="1670831"/>
    <lineage>
        <taxon>Bacteria</taxon>
        <taxon>Bacillati</taxon>
        <taxon>Actinomycetota</taxon>
        <taxon>Nitriliruptoria</taxon>
        <taxon>Egibacterales</taxon>
        <taxon>Egibacteraceae</taxon>
        <taxon>Egibacter</taxon>
    </lineage>
</organism>
<feature type="compositionally biased region" description="Basic and acidic residues" evidence="1">
    <location>
        <begin position="52"/>
        <end position="61"/>
    </location>
</feature>
<evidence type="ECO:0000256" key="1">
    <source>
        <dbReference type="SAM" id="MobiDB-lite"/>
    </source>
</evidence>
<protein>
    <submittedName>
        <fullName evidence="4">BON domain-containing protein</fullName>
    </submittedName>
</protein>
<dbReference type="KEGG" id="erz:ER308_18635"/>
<evidence type="ECO:0000259" key="3">
    <source>
        <dbReference type="PROSITE" id="PS50914"/>
    </source>
</evidence>
<feature type="domain" description="BON" evidence="3">
    <location>
        <begin position="203"/>
        <end position="272"/>
    </location>
</feature>
<evidence type="ECO:0000313" key="4">
    <source>
        <dbReference type="EMBL" id="QBI21384.1"/>
    </source>
</evidence>
<sequence>MGKAKRRRKAAEKKVAKLRSQAKDLRNEARKIAKEADLDERASELTDAAQDLAERVRDSDTLARASGKGAELAGVAAEKGGELASRAKDRFEESGLDERAQELAEQIRKSDQYKHARETAGEASDKALSKVGDWLSHSPAADKLGVEPKKKRRSRVLVAVLGALVGFIGGLAVGARKSETVEEVGRLAGRVGQDTPDIGAPAAQKDIEDEVRTRLGEDPRTAELPKLNVNVAEGTVFVRGSVPDGTDHEVVRAVISTVPGVEDIDLQLTSVGASN</sequence>
<keyword evidence="2" id="KW-1133">Transmembrane helix</keyword>
<accession>A0A411YJA8</accession>
<gene>
    <name evidence="4" type="ORF">ER308_18635</name>
</gene>
<keyword evidence="2" id="KW-0812">Transmembrane</keyword>
<dbReference type="AlphaFoldDB" id="A0A411YJA8"/>
<feature type="compositionally biased region" description="Basic residues" evidence="1">
    <location>
        <begin position="1"/>
        <end position="11"/>
    </location>
</feature>
<dbReference type="PROSITE" id="PS50914">
    <property type="entry name" value="BON"/>
    <property type="match status" value="1"/>
</dbReference>
<dbReference type="EMBL" id="CP036402">
    <property type="protein sequence ID" value="QBI21384.1"/>
    <property type="molecule type" value="Genomic_DNA"/>
</dbReference>
<keyword evidence="2" id="KW-0472">Membrane</keyword>
<feature type="compositionally biased region" description="Basic and acidic residues" evidence="1">
    <location>
        <begin position="21"/>
        <end position="44"/>
    </location>
</feature>
<reference evidence="4 5" key="1">
    <citation type="submission" date="2019-01" db="EMBL/GenBank/DDBJ databases">
        <title>Egibacter rhizosphaerae EGI 80759T.</title>
        <authorList>
            <person name="Chen D.-D."/>
            <person name="Tian Y."/>
            <person name="Jiao J.-Y."/>
            <person name="Zhang X.-T."/>
            <person name="Zhang Y.-G."/>
            <person name="Zhang Y."/>
            <person name="Xiao M."/>
            <person name="Shu W.-S."/>
            <person name="Li W.-J."/>
        </authorList>
    </citation>
    <scope>NUCLEOTIDE SEQUENCE [LARGE SCALE GENOMIC DNA]</scope>
    <source>
        <strain evidence="4 5">EGI 80759</strain>
    </source>
</reference>
<feature type="region of interest" description="Disordered" evidence="1">
    <location>
        <begin position="106"/>
        <end position="125"/>
    </location>
</feature>
<dbReference type="Pfam" id="PF04972">
    <property type="entry name" value="BON"/>
    <property type="match status" value="1"/>
</dbReference>
<name>A0A411YJA8_9ACTN</name>
<feature type="transmembrane region" description="Helical" evidence="2">
    <location>
        <begin position="156"/>
        <end position="175"/>
    </location>
</feature>
<proteinExistence type="predicted"/>
<evidence type="ECO:0000256" key="2">
    <source>
        <dbReference type="SAM" id="Phobius"/>
    </source>
</evidence>
<dbReference type="InterPro" id="IPR007055">
    <property type="entry name" value="BON_dom"/>
</dbReference>